<dbReference type="InterPro" id="IPR038765">
    <property type="entry name" value="Papain-like_cys_pep_sf"/>
</dbReference>
<organism evidence="1 2">
    <name type="scientific">Candidatus Borkfalkia excrementigallinarum</name>
    <dbReference type="NCBI Taxonomy" id="2838506"/>
    <lineage>
        <taxon>Bacteria</taxon>
        <taxon>Bacillati</taxon>
        <taxon>Bacillota</taxon>
        <taxon>Clostridia</taxon>
        <taxon>Christensenellales</taxon>
        <taxon>Christensenellaceae</taxon>
        <taxon>Candidatus Borkfalkia</taxon>
    </lineage>
</organism>
<accession>A0A9D1ZU03</accession>
<evidence type="ECO:0008006" key="3">
    <source>
        <dbReference type="Google" id="ProtNLM"/>
    </source>
</evidence>
<reference evidence="1" key="2">
    <citation type="submission" date="2021-04" db="EMBL/GenBank/DDBJ databases">
        <authorList>
            <person name="Gilroy R."/>
        </authorList>
    </citation>
    <scope>NUCLEOTIDE SEQUENCE</scope>
    <source>
        <strain evidence="1">1345</strain>
    </source>
</reference>
<protein>
    <recommendedName>
        <fullName evidence="3">YiiX family permuted papain-like enzyme</fullName>
    </recommendedName>
</protein>
<sequence>MKDIYIILSQTGSIISRIIRLATGDRYTHASIGFSEDGGVMYSFGRIFPHNPWYGGFVRESTAFGTMKRFRKADSAVLRIPVDDETYERVRSHILSMYSRRRSYGYNYIGLLLAKFGISYRWENHYYCSEFVKEVLERFHLASVGELAPIVRPVEFLNLHCGELLFRGRLCDFAGQTVFADAIELSAHEF</sequence>
<name>A0A9D1ZU03_9FIRM</name>
<dbReference type="Proteomes" id="UP000886750">
    <property type="component" value="Unassembled WGS sequence"/>
</dbReference>
<evidence type="ECO:0000313" key="1">
    <source>
        <dbReference type="EMBL" id="HIY96442.1"/>
    </source>
</evidence>
<evidence type="ECO:0000313" key="2">
    <source>
        <dbReference type="Proteomes" id="UP000886750"/>
    </source>
</evidence>
<gene>
    <name evidence="1" type="ORF">H9729_02020</name>
</gene>
<dbReference type="EMBL" id="DXCQ01000020">
    <property type="protein sequence ID" value="HIY96442.1"/>
    <property type="molecule type" value="Genomic_DNA"/>
</dbReference>
<proteinExistence type="predicted"/>
<reference evidence="1" key="1">
    <citation type="journal article" date="2021" name="PeerJ">
        <title>Extensive microbial diversity within the chicken gut microbiome revealed by metagenomics and culture.</title>
        <authorList>
            <person name="Gilroy R."/>
            <person name="Ravi A."/>
            <person name="Getino M."/>
            <person name="Pursley I."/>
            <person name="Horton D.L."/>
            <person name="Alikhan N.F."/>
            <person name="Baker D."/>
            <person name="Gharbi K."/>
            <person name="Hall N."/>
            <person name="Watson M."/>
            <person name="Adriaenssens E.M."/>
            <person name="Foster-Nyarko E."/>
            <person name="Jarju S."/>
            <person name="Secka A."/>
            <person name="Antonio M."/>
            <person name="Oren A."/>
            <person name="Chaudhuri R.R."/>
            <person name="La Ragione R."/>
            <person name="Hildebrand F."/>
            <person name="Pallen M.J."/>
        </authorList>
    </citation>
    <scope>NUCLEOTIDE SEQUENCE</scope>
    <source>
        <strain evidence="1">1345</strain>
    </source>
</reference>
<dbReference type="AlphaFoldDB" id="A0A9D1ZU03"/>
<comment type="caution">
    <text evidence="1">The sequence shown here is derived from an EMBL/GenBank/DDBJ whole genome shotgun (WGS) entry which is preliminary data.</text>
</comment>
<dbReference type="SUPFAM" id="SSF54001">
    <property type="entry name" value="Cysteine proteinases"/>
    <property type="match status" value="1"/>
</dbReference>
<dbReference type="Gene3D" id="3.90.1720.10">
    <property type="entry name" value="endopeptidase domain like (from Nostoc punctiforme)"/>
    <property type="match status" value="1"/>
</dbReference>